<comment type="caution">
    <text evidence="2">The sequence shown here is derived from an EMBL/GenBank/DDBJ whole genome shotgun (WGS) entry which is preliminary data.</text>
</comment>
<keyword evidence="3" id="KW-1185">Reference proteome</keyword>
<dbReference type="Pfam" id="PF13279">
    <property type="entry name" value="4HBT_2"/>
    <property type="match status" value="1"/>
</dbReference>
<dbReference type="InterPro" id="IPR029069">
    <property type="entry name" value="HotDog_dom_sf"/>
</dbReference>
<dbReference type="Proteomes" id="UP001224392">
    <property type="component" value="Unassembled WGS sequence"/>
</dbReference>
<dbReference type="PANTHER" id="PTHR31793:SF37">
    <property type="entry name" value="ACYL-COA THIOESTER HYDROLASE YBGC"/>
    <property type="match status" value="1"/>
</dbReference>
<dbReference type="EMBL" id="BSYJ01000001">
    <property type="protein sequence ID" value="GMG85840.1"/>
    <property type="molecule type" value="Genomic_DNA"/>
</dbReference>
<dbReference type="CDD" id="cd00586">
    <property type="entry name" value="4HBT"/>
    <property type="match status" value="1"/>
</dbReference>
<reference evidence="2 3" key="1">
    <citation type="submission" date="2023-04" db="EMBL/GenBank/DDBJ databases">
        <title>Marinobulbifer ophiurae gen. nov., sp. Nov., isolate from tissue of brittle star Ophioplocus japonicus.</title>
        <authorList>
            <person name="Kawano K."/>
            <person name="Sawayama S."/>
            <person name="Nakagawa S."/>
        </authorList>
    </citation>
    <scope>NUCLEOTIDE SEQUENCE [LARGE SCALE GENOMIC DNA]</scope>
    <source>
        <strain evidence="2 3">NKW57</strain>
    </source>
</reference>
<dbReference type="InterPro" id="IPR050563">
    <property type="entry name" value="4-hydroxybenzoyl-CoA_TE"/>
</dbReference>
<dbReference type="SUPFAM" id="SSF54637">
    <property type="entry name" value="Thioesterase/thiol ester dehydrase-isomerase"/>
    <property type="match status" value="1"/>
</dbReference>
<dbReference type="PANTHER" id="PTHR31793">
    <property type="entry name" value="4-HYDROXYBENZOYL-COA THIOESTERASE FAMILY MEMBER"/>
    <property type="match status" value="1"/>
</dbReference>
<protein>
    <submittedName>
        <fullName evidence="2">Thioesterase family protein</fullName>
    </submittedName>
</protein>
<dbReference type="Gene3D" id="3.10.129.10">
    <property type="entry name" value="Hotdog Thioesterase"/>
    <property type="match status" value="1"/>
</dbReference>
<proteinExistence type="predicted"/>
<evidence type="ECO:0000313" key="3">
    <source>
        <dbReference type="Proteomes" id="UP001224392"/>
    </source>
</evidence>
<evidence type="ECO:0000313" key="2">
    <source>
        <dbReference type="EMBL" id="GMG85840.1"/>
    </source>
</evidence>
<organism evidence="2 3">
    <name type="scientific">Biformimicrobium ophioploci</name>
    <dbReference type="NCBI Taxonomy" id="3036711"/>
    <lineage>
        <taxon>Bacteria</taxon>
        <taxon>Pseudomonadati</taxon>
        <taxon>Pseudomonadota</taxon>
        <taxon>Gammaproteobacteria</taxon>
        <taxon>Cellvibrionales</taxon>
        <taxon>Microbulbiferaceae</taxon>
        <taxon>Biformimicrobium</taxon>
    </lineage>
</organism>
<name>A0ABQ6LUS3_9GAMM</name>
<evidence type="ECO:0000256" key="1">
    <source>
        <dbReference type="ARBA" id="ARBA00022801"/>
    </source>
</evidence>
<gene>
    <name evidence="2" type="ORF">MNKW57_01610</name>
</gene>
<accession>A0ABQ6LUS3</accession>
<sequence length="155" mass="17746">MSSVEFAWDLPSPYIETVVVEPQHVDGLQHTNNAEYVRWCQQVGWGHSVALGIDVEEYQARDRGMAIRRGEYDYLQATRAGDRLLLGTWLVHCDGRLNIRRRFQIIRAEDAVTVLRGQWDLVCIELSSGRPRRMPQRFVDIYQPAVADHPAAAAE</sequence>
<keyword evidence="1" id="KW-0378">Hydrolase</keyword>